<dbReference type="EMBL" id="CAJHJT010000001">
    <property type="protein sequence ID" value="CAD6994749.1"/>
    <property type="molecule type" value="Genomic_DNA"/>
</dbReference>
<evidence type="ECO:0000256" key="1">
    <source>
        <dbReference type="SAM" id="MobiDB-lite"/>
    </source>
</evidence>
<reference evidence="2" key="1">
    <citation type="submission" date="2020-11" db="EMBL/GenBank/DDBJ databases">
        <authorList>
            <person name="Whitehead M."/>
        </authorList>
    </citation>
    <scope>NUCLEOTIDE SEQUENCE</scope>
    <source>
        <strain evidence="2">EGII</strain>
    </source>
</reference>
<keyword evidence="3" id="KW-1185">Reference proteome</keyword>
<gene>
    <name evidence="2" type="ORF">CCAP1982_LOCUS3482</name>
</gene>
<protein>
    <submittedName>
        <fullName evidence="2">(Mediterranean fruit fly) hypothetical protein</fullName>
    </submittedName>
</protein>
<evidence type="ECO:0000313" key="2">
    <source>
        <dbReference type="EMBL" id="CAD6994749.1"/>
    </source>
</evidence>
<dbReference type="AlphaFoldDB" id="A0A811U7B4"/>
<organism evidence="2 3">
    <name type="scientific">Ceratitis capitata</name>
    <name type="common">Mediterranean fruit fly</name>
    <name type="synonym">Tephritis capitata</name>
    <dbReference type="NCBI Taxonomy" id="7213"/>
    <lineage>
        <taxon>Eukaryota</taxon>
        <taxon>Metazoa</taxon>
        <taxon>Ecdysozoa</taxon>
        <taxon>Arthropoda</taxon>
        <taxon>Hexapoda</taxon>
        <taxon>Insecta</taxon>
        <taxon>Pterygota</taxon>
        <taxon>Neoptera</taxon>
        <taxon>Endopterygota</taxon>
        <taxon>Diptera</taxon>
        <taxon>Brachycera</taxon>
        <taxon>Muscomorpha</taxon>
        <taxon>Tephritoidea</taxon>
        <taxon>Tephritidae</taxon>
        <taxon>Ceratitis</taxon>
        <taxon>Ceratitis</taxon>
    </lineage>
</organism>
<sequence>MLKNLAWMPGDCQYSTTVSPNTYATTNLRSFICPLYSCTLKPYFSVRPKMRKREEAAQIIHYFAINELSFNPAWKSLNPRYESSRLIAETPKDSEPEEADPEPTIGE</sequence>
<name>A0A811U7B4_CERCA</name>
<dbReference type="Proteomes" id="UP000606786">
    <property type="component" value="Unassembled WGS sequence"/>
</dbReference>
<comment type="caution">
    <text evidence="2">The sequence shown here is derived from an EMBL/GenBank/DDBJ whole genome shotgun (WGS) entry which is preliminary data.</text>
</comment>
<proteinExistence type="predicted"/>
<evidence type="ECO:0000313" key="3">
    <source>
        <dbReference type="Proteomes" id="UP000606786"/>
    </source>
</evidence>
<feature type="region of interest" description="Disordered" evidence="1">
    <location>
        <begin position="85"/>
        <end position="107"/>
    </location>
</feature>
<accession>A0A811U7B4</accession>